<evidence type="ECO:0000256" key="1">
    <source>
        <dbReference type="SAM" id="Phobius"/>
    </source>
</evidence>
<dbReference type="PROSITE" id="PS50883">
    <property type="entry name" value="EAL"/>
    <property type="match status" value="1"/>
</dbReference>
<dbReference type="Gene3D" id="3.30.70.270">
    <property type="match status" value="1"/>
</dbReference>
<dbReference type="InterPro" id="IPR043128">
    <property type="entry name" value="Rev_trsase/Diguanyl_cyclase"/>
</dbReference>
<evidence type="ECO:0000259" key="3">
    <source>
        <dbReference type="PROSITE" id="PS50887"/>
    </source>
</evidence>
<dbReference type="PROSITE" id="PS50887">
    <property type="entry name" value="GGDEF"/>
    <property type="match status" value="1"/>
</dbReference>
<feature type="transmembrane region" description="Helical" evidence="1">
    <location>
        <begin position="159"/>
        <end position="180"/>
    </location>
</feature>
<dbReference type="Pfam" id="PF00563">
    <property type="entry name" value="EAL"/>
    <property type="match status" value="1"/>
</dbReference>
<dbReference type="InterPro" id="IPR001633">
    <property type="entry name" value="EAL_dom"/>
</dbReference>
<dbReference type="OrthoDB" id="6231285at2"/>
<organism evidence="4 5">
    <name type="scientific">Pseudidiomarina woesei</name>
    <dbReference type="NCBI Taxonomy" id="1381080"/>
    <lineage>
        <taxon>Bacteria</taxon>
        <taxon>Pseudomonadati</taxon>
        <taxon>Pseudomonadota</taxon>
        <taxon>Gammaproteobacteria</taxon>
        <taxon>Alteromonadales</taxon>
        <taxon>Idiomarinaceae</taxon>
        <taxon>Pseudidiomarina</taxon>
    </lineage>
</organism>
<dbReference type="EMBL" id="CYHB01000001">
    <property type="protein sequence ID" value="CUA83940.1"/>
    <property type="molecule type" value="Genomic_DNA"/>
</dbReference>
<dbReference type="SUPFAM" id="SSF55073">
    <property type="entry name" value="Nucleotide cyclase"/>
    <property type="match status" value="1"/>
</dbReference>
<feature type="transmembrane region" description="Helical" evidence="1">
    <location>
        <begin position="41"/>
        <end position="63"/>
    </location>
</feature>
<dbReference type="InterPro" id="IPR052155">
    <property type="entry name" value="Biofilm_reg_signaling"/>
</dbReference>
<gene>
    <name evidence="4" type="ORF">Ga0061064_0817</name>
</gene>
<dbReference type="PANTHER" id="PTHR44757">
    <property type="entry name" value="DIGUANYLATE CYCLASE DGCP"/>
    <property type="match status" value="1"/>
</dbReference>
<dbReference type="SUPFAM" id="SSF141868">
    <property type="entry name" value="EAL domain-like"/>
    <property type="match status" value="1"/>
</dbReference>
<dbReference type="InterPro" id="IPR035919">
    <property type="entry name" value="EAL_sf"/>
</dbReference>
<feature type="transmembrane region" description="Helical" evidence="1">
    <location>
        <begin position="12"/>
        <end position="35"/>
    </location>
</feature>
<dbReference type="InterPro" id="IPR000160">
    <property type="entry name" value="GGDEF_dom"/>
</dbReference>
<dbReference type="CDD" id="cd01948">
    <property type="entry name" value="EAL"/>
    <property type="match status" value="1"/>
</dbReference>
<keyword evidence="1" id="KW-1133">Transmembrane helix</keyword>
<dbReference type="Proteomes" id="UP000182598">
    <property type="component" value="Unassembled WGS sequence"/>
</dbReference>
<dbReference type="PANTHER" id="PTHR44757:SF2">
    <property type="entry name" value="BIOFILM ARCHITECTURE MAINTENANCE PROTEIN MBAA"/>
    <property type="match status" value="1"/>
</dbReference>
<keyword evidence="1" id="KW-0472">Membrane</keyword>
<dbReference type="CDD" id="cd01949">
    <property type="entry name" value="GGDEF"/>
    <property type="match status" value="1"/>
</dbReference>
<feature type="domain" description="GGDEF" evidence="3">
    <location>
        <begin position="512"/>
        <end position="646"/>
    </location>
</feature>
<reference evidence="5" key="1">
    <citation type="submission" date="2015-08" db="EMBL/GenBank/DDBJ databases">
        <authorList>
            <person name="Varghese N."/>
        </authorList>
    </citation>
    <scope>NUCLEOTIDE SEQUENCE [LARGE SCALE GENOMIC DNA]</scope>
    <source>
        <strain evidence="5">DSM 27808</strain>
    </source>
</reference>
<feature type="domain" description="EAL" evidence="2">
    <location>
        <begin position="655"/>
        <end position="899"/>
    </location>
</feature>
<evidence type="ECO:0000259" key="2">
    <source>
        <dbReference type="PROSITE" id="PS50883"/>
    </source>
</evidence>
<evidence type="ECO:0000313" key="4">
    <source>
        <dbReference type="EMBL" id="CUA83940.1"/>
    </source>
</evidence>
<dbReference type="RefSeq" id="WP_055438462.1">
    <property type="nucleotide sequence ID" value="NZ_CYHB01000001.1"/>
</dbReference>
<feature type="transmembrane region" description="Helical" evidence="1">
    <location>
        <begin position="75"/>
        <end position="96"/>
    </location>
</feature>
<sequence>MQIIQVDQQARSVVNLVLGAALFISGLVILLYRVFEPTQLQLYHTLSSSLLVAAVAVGISVLTFDLRGQHEWKALVSRTFAVVGVIASVDGLLGSVFDSFSAQIHNSLYITSGICSLWLALRLEALWAIRVQKFLSLVAIFVLLTVISMHFIYEAPLLARHPVGSLVSGSLVLMMLMALWNLSTASAQPMPCVSLFTTAIAVVGLLASSVVGVVLFHGEMNELRLRGEDAANTLNLSRRAAGNQHVKTLQRLASRWENYPPDQHDRLMELDIASYLRDVQFLEAVILRRGNELMWERKRADDPRSYTELYRDDQYLQQQFNPIRQAQVQMLVASMKHTRDGALLYVHVPVDFDDDEFEPGYFGMLAVINVQEMLASQTLTYRSPIYTYTAISNGLLLDQYGQWVSDATLDYLSRNALFLYESALDTDYTQNTPIFSYLYDLSELQSRSNLQVLVTLAGMAIVLFLALTVERNRELVVQGRQLRFQAEHDALTGLYNRTTIENMIADRFHKQRDLTAMFIDLDGFTLINDSLGLQVGDRLLQVLAQRLKNIIGKRGMLARFGGDEFLIVMQNMHEDADAVAEITSSILSAVAQPYRIMHHKIYLTASIGVAHQTEDQYAPLELIQRADMAMHQAKRQGHNHVQIYQDSMSLQFKTSAAMRSSLQEAIERNDLALHFQPIVRCSDGDTVGYEALLRWEREPGRFIPPSEFIPLAEMTGQIIPLSEWVFRRACEAAVKLQEQGPMKVAVNLSTLHFNRTEFTPFLEQTLEETGCKPEWLELELTESILMENTDYAVEVLQNLRQKNITISLDDFGTGFSSLSYLKRLPVDKVKIDRSFVAGIRTHRADRVLIGSVIKIAQSLNFAVVAEGVETPQQAEFVTELGCNYMQGFYFGRPMPLDEL</sequence>
<dbReference type="SMART" id="SM00052">
    <property type="entry name" value="EAL"/>
    <property type="match status" value="1"/>
</dbReference>
<dbReference type="NCBIfam" id="TIGR00254">
    <property type="entry name" value="GGDEF"/>
    <property type="match status" value="1"/>
</dbReference>
<name>A0A0K6GZC9_9GAMM</name>
<dbReference type="AlphaFoldDB" id="A0A0K6GZC9"/>
<dbReference type="SMART" id="SM00267">
    <property type="entry name" value="GGDEF"/>
    <property type="match status" value="1"/>
</dbReference>
<feature type="transmembrane region" description="Helical" evidence="1">
    <location>
        <begin position="134"/>
        <end position="153"/>
    </location>
</feature>
<proteinExistence type="predicted"/>
<dbReference type="Gene3D" id="3.20.20.450">
    <property type="entry name" value="EAL domain"/>
    <property type="match status" value="1"/>
</dbReference>
<protein>
    <submittedName>
        <fullName evidence="4">Diguanylate cyclase (GGDEF) domain</fullName>
    </submittedName>
</protein>
<dbReference type="Pfam" id="PF00990">
    <property type="entry name" value="GGDEF"/>
    <property type="match status" value="1"/>
</dbReference>
<accession>A0A0K6GZC9</accession>
<keyword evidence="5" id="KW-1185">Reference proteome</keyword>
<feature type="transmembrane region" description="Helical" evidence="1">
    <location>
        <begin position="108"/>
        <end position="127"/>
    </location>
</feature>
<evidence type="ECO:0000313" key="5">
    <source>
        <dbReference type="Proteomes" id="UP000182598"/>
    </source>
</evidence>
<feature type="transmembrane region" description="Helical" evidence="1">
    <location>
        <begin position="192"/>
        <end position="216"/>
    </location>
</feature>
<dbReference type="InterPro" id="IPR029787">
    <property type="entry name" value="Nucleotide_cyclase"/>
</dbReference>
<keyword evidence="1" id="KW-0812">Transmembrane</keyword>